<name>A0A2U9AD87_CLODI</name>
<proteinExistence type="predicted"/>
<reference evidence="2" key="1">
    <citation type="journal article" date="2019" name="BMC Microbiol.">
        <title>Tetracycline resistance genes of the Clostridia.</title>
        <authorList>
            <person name="Vidor C.J."/>
            <person name="Bulach D."/>
            <person name="Awad M."/>
            <person name="Dena L."/>
        </authorList>
    </citation>
    <scope>NUCLEOTIDE SEQUENCE</scope>
    <source>
        <strain evidence="2">MCD43</strain>
        <strain evidence="3">MCD46</strain>
    </source>
</reference>
<feature type="transmembrane region" description="Helical" evidence="1">
    <location>
        <begin position="41"/>
        <end position="62"/>
    </location>
</feature>
<sequence>MNEISLKLEKSIQLLFRFLLCISAYIPMFIMLVLKNIKDMYLCIVLISIFIVLPLIVVRMYISNPLKREANHPIVLTSINRKESEIMNYISGYIISLISFNSDVFTETGIDIPNLLGITLLFLVICSLYMKAHMYDVNPVLSLFYDILDVTDVNGKSATLLVDRKLDTKTNKRMIVRVISPGIYLHTSSRKNKISIFKIILLIFTMLLLLFTWNEDFKRIVLEKLLFLSVLIKK</sequence>
<keyword evidence="1" id="KW-0472">Membrane</keyword>
<evidence type="ECO:0000256" key="1">
    <source>
        <dbReference type="SAM" id="Phobius"/>
    </source>
</evidence>
<keyword evidence="1" id="KW-0812">Transmembrane</keyword>
<dbReference type="EMBL" id="MH041493">
    <property type="protein sequence ID" value="AWO72488.1"/>
    <property type="molecule type" value="Genomic_DNA"/>
</dbReference>
<gene>
    <name evidence="2" type="ORF">HMNKFOFK_00041</name>
    <name evidence="3" type="ORF">LBOJFJBN_00067</name>
</gene>
<dbReference type="EMBL" id="MH041492">
    <property type="protein sequence ID" value="AWO72414.1"/>
    <property type="molecule type" value="Genomic_DNA"/>
</dbReference>
<feature type="transmembrane region" description="Helical" evidence="1">
    <location>
        <begin position="195"/>
        <end position="213"/>
    </location>
</feature>
<evidence type="ECO:0000313" key="2">
    <source>
        <dbReference type="EMBL" id="AWO72414.1"/>
    </source>
</evidence>
<evidence type="ECO:0000313" key="3">
    <source>
        <dbReference type="EMBL" id="AWO72488.1"/>
    </source>
</evidence>
<feature type="transmembrane region" description="Helical" evidence="1">
    <location>
        <begin position="12"/>
        <end position="34"/>
    </location>
</feature>
<keyword evidence="1" id="KW-1133">Transmembrane helix</keyword>
<feature type="transmembrane region" description="Helical" evidence="1">
    <location>
        <begin position="112"/>
        <end position="130"/>
    </location>
</feature>
<organism evidence="2">
    <name type="scientific">Clostridioides difficile</name>
    <name type="common">Peptoclostridium difficile</name>
    <dbReference type="NCBI Taxonomy" id="1496"/>
    <lineage>
        <taxon>Bacteria</taxon>
        <taxon>Bacillati</taxon>
        <taxon>Bacillota</taxon>
        <taxon>Clostridia</taxon>
        <taxon>Peptostreptococcales</taxon>
        <taxon>Peptostreptococcaceae</taxon>
        <taxon>Clostridioides</taxon>
    </lineage>
</organism>
<dbReference type="RefSeq" id="WP_235423798.1">
    <property type="nucleotide sequence ID" value="NZ_JADYVA010000011.1"/>
</dbReference>
<protein>
    <submittedName>
        <fullName evidence="2">Uncharacterized protein</fullName>
    </submittedName>
</protein>
<dbReference type="AlphaFoldDB" id="A0A2U9AD87"/>
<accession>A0A2U9AD87</accession>